<evidence type="ECO:0008006" key="3">
    <source>
        <dbReference type="Google" id="ProtNLM"/>
    </source>
</evidence>
<accession>A0A926Y0Y2</accession>
<evidence type="ECO:0000313" key="1">
    <source>
        <dbReference type="EMBL" id="MBD2701912.1"/>
    </source>
</evidence>
<keyword evidence="2" id="KW-1185">Reference proteome</keyword>
<gene>
    <name evidence="1" type="ORF">IC229_14785</name>
</gene>
<dbReference type="RefSeq" id="WP_190887764.1">
    <property type="nucleotide sequence ID" value="NZ_JACWZY010000011.1"/>
</dbReference>
<protein>
    <recommendedName>
        <fullName evidence="3">Peptidase M4</fullName>
    </recommendedName>
</protein>
<evidence type="ECO:0000313" key="2">
    <source>
        <dbReference type="Proteomes" id="UP000598820"/>
    </source>
</evidence>
<dbReference type="Proteomes" id="UP000598820">
    <property type="component" value="Unassembled WGS sequence"/>
</dbReference>
<comment type="caution">
    <text evidence="1">The sequence shown here is derived from an EMBL/GenBank/DDBJ whole genome shotgun (WGS) entry which is preliminary data.</text>
</comment>
<organism evidence="1 2">
    <name type="scientific">Spirosoma profusum</name>
    <dbReference type="NCBI Taxonomy" id="2771354"/>
    <lineage>
        <taxon>Bacteria</taxon>
        <taxon>Pseudomonadati</taxon>
        <taxon>Bacteroidota</taxon>
        <taxon>Cytophagia</taxon>
        <taxon>Cytophagales</taxon>
        <taxon>Cytophagaceae</taxon>
        <taxon>Spirosoma</taxon>
    </lineage>
</organism>
<name>A0A926Y0Y2_9BACT</name>
<reference evidence="1" key="1">
    <citation type="submission" date="2020-09" db="EMBL/GenBank/DDBJ databases">
        <authorList>
            <person name="Kim M.K."/>
        </authorList>
    </citation>
    <scope>NUCLEOTIDE SEQUENCE</scope>
    <source>
        <strain evidence="1">BT702</strain>
    </source>
</reference>
<dbReference type="SUPFAM" id="SSF55486">
    <property type="entry name" value="Metalloproteases ('zincins'), catalytic domain"/>
    <property type="match status" value="1"/>
</dbReference>
<dbReference type="AlphaFoldDB" id="A0A926Y0Y2"/>
<dbReference type="CDD" id="cd09598">
    <property type="entry name" value="M4_like"/>
    <property type="match status" value="1"/>
</dbReference>
<sequence>MTSTPRPPFRKLRGYAFDPALALQMETAPISTIVYKVPWEDRKTADSGTLDVGPVGEYVEVIDYDPTVQKSYLPVDLNNEYILAQDGLDPSEGNPQFHQQMVYAVVMTTITNFERALGRRILWATRRPGANGFEDYVARLRIYPHALREANAYYSPRKKALLFGYFSSAPANESIQMPASLVFTCLSHDIIAHETTHAILDGMQRNYNEPTNPDVLAFHEAFSDIVALFQHFTFPDVLKNQIQKTRGNLADQNILGQLAQQFGSAIGNYGSLRDAIGEVDEKTGQWRPKTPLPEEYRTILEPHARGSILVAAVFEAFINIYKSRIADLLRIASNGTGILTAGELPVDLVNRLADEAAKSADQVLQMCIRALDYCPPVDITFGDYLRAIITADVDLVADDSRNYRLAFIDAFRRRGIYPKGIKTLSVESLQFEAHPRESQNPLFGILTDFLRKYRNDVMYVKDRKETYTITQKYMGGDEDNDIEGLHDRIFGKFDNDGEFEKLTGLVFSGDWKDFGINASRSNPNDPAFEVQNLRLVSRIGPQGKQVNQIVFSLLQRSGVKLKQGIFDVDAPVKEKHFDPSRRTKVREAFVLRGGCTLIFDLDTLALRYAIAKPLLDTARMAYLPQSRQIDLKTRKMDKARIEQQYQYQHGIGIMGMTDYSLYFKNALTHGEPFAFLHNH</sequence>
<proteinExistence type="predicted"/>
<dbReference type="EMBL" id="JACWZY010000011">
    <property type="protein sequence ID" value="MBD2701912.1"/>
    <property type="molecule type" value="Genomic_DNA"/>
</dbReference>